<dbReference type="VEuPathDB" id="FungiDB:P170DRAFT_139042"/>
<keyword evidence="2" id="KW-1185">Reference proteome</keyword>
<dbReference type="EMBL" id="MSFO01000003">
    <property type="protein sequence ID" value="PLB50216.1"/>
    <property type="molecule type" value="Genomic_DNA"/>
</dbReference>
<proteinExistence type="predicted"/>
<dbReference type="OrthoDB" id="3350591at2759"/>
<dbReference type="InterPro" id="IPR053204">
    <property type="entry name" value="Oxopyrrolidines_Biosynth-assoc"/>
</dbReference>
<gene>
    <name evidence="1" type="ORF">P170DRAFT_139042</name>
</gene>
<dbReference type="PANTHER" id="PTHR38797">
    <property type="entry name" value="NUCLEAR PORE COMPLEX PROTEIN NUP85-RELATED"/>
    <property type="match status" value="1"/>
</dbReference>
<dbReference type="RefSeq" id="XP_024705518.1">
    <property type="nucleotide sequence ID" value="XM_024842454.1"/>
</dbReference>
<dbReference type="Pfam" id="PF12311">
    <property type="entry name" value="DUF3632"/>
    <property type="match status" value="1"/>
</dbReference>
<organism evidence="1 2">
    <name type="scientific">Aspergillus steynii IBT 23096</name>
    <dbReference type="NCBI Taxonomy" id="1392250"/>
    <lineage>
        <taxon>Eukaryota</taxon>
        <taxon>Fungi</taxon>
        <taxon>Dikarya</taxon>
        <taxon>Ascomycota</taxon>
        <taxon>Pezizomycotina</taxon>
        <taxon>Eurotiomycetes</taxon>
        <taxon>Eurotiomycetidae</taxon>
        <taxon>Eurotiales</taxon>
        <taxon>Aspergillaceae</taxon>
        <taxon>Aspergillus</taxon>
        <taxon>Aspergillus subgen. Circumdati</taxon>
    </lineage>
</organism>
<sequence length="295" mass="33238">MPPVHLQIEDDDPPSFYLTVHSIVDPAIQPASSTSARDTALALDSLYLEYTRAHVDRDAEGFLWAFWDLMNVFARQVPHDSKQQDALIAIIHELVRLPPKPLKLDNGGEYQQWADLAFWGTAFPETWKSELGPYSDAQKKQRFLNLQAYAARIMTFAPIHMESNAIWTLEDAVEGAIIPVRGSPDLVSEDPLAIEDLPYKVALAAVWIIHAGHVLYGRDEEIYGTQGGPLYRLPKKEARVLRKKSIGTQGLCMERWLLWKKQFGVIRDCEDVDDETRGIAGKAVVAMERAENEAT</sequence>
<comment type="caution">
    <text evidence="1">The sequence shown here is derived from an EMBL/GenBank/DDBJ whole genome shotgun (WGS) entry which is preliminary data.</text>
</comment>
<dbReference type="STRING" id="1392250.A0A2I2GBG1"/>
<dbReference type="PANTHER" id="PTHR38797:SF4">
    <property type="entry name" value="NUCLEAR PORE COMPLEX PROTEIN NUP85"/>
    <property type="match status" value="1"/>
</dbReference>
<accession>A0A2I2GBG1</accession>
<evidence type="ECO:0000313" key="1">
    <source>
        <dbReference type="EMBL" id="PLB50216.1"/>
    </source>
</evidence>
<evidence type="ECO:0000313" key="2">
    <source>
        <dbReference type="Proteomes" id="UP000234275"/>
    </source>
</evidence>
<dbReference type="GeneID" id="36550151"/>
<reference evidence="1 2" key="1">
    <citation type="submission" date="2016-12" db="EMBL/GenBank/DDBJ databases">
        <title>The genomes of Aspergillus section Nigri reveals drivers in fungal speciation.</title>
        <authorList>
            <consortium name="DOE Joint Genome Institute"/>
            <person name="Vesth T.C."/>
            <person name="Nybo J."/>
            <person name="Theobald S."/>
            <person name="Brandl J."/>
            <person name="Frisvad J.C."/>
            <person name="Nielsen K.F."/>
            <person name="Lyhne E.K."/>
            <person name="Kogle M.E."/>
            <person name="Kuo A."/>
            <person name="Riley R."/>
            <person name="Clum A."/>
            <person name="Nolan M."/>
            <person name="Lipzen A."/>
            <person name="Salamov A."/>
            <person name="Henrissat B."/>
            <person name="Wiebenga A."/>
            <person name="De Vries R.P."/>
            <person name="Grigoriev I.V."/>
            <person name="Mortensen U.H."/>
            <person name="Andersen M.R."/>
            <person name="Baker S.E."/>
        </authorList>
    </citation>
    <scope>NUCLEOTIDE SEQUENCE [LARGE SCALE GENOMIC DNA]</scope>
    <source>
        <strain evidence="1 2">IBT 23096</strain>
    </source>
</reference>
<dbReference type="InterPro" id="IPR022085">
    <property type="entry name" value="OpdG"/>
</dbReference>
<dbReference type="Proteomes" id="UP000234275">
    <property type="component" value="Unassembled WGS sequence"/>
</dbReference>
<name>A0A2I2GBG1_9EURO</name>
<protein>
    <submittedName>
        <fullName evidence="1">Uncharacterized protein</fullName>
    </submittedName>
</protein>
<dbReference type="AlphaFoldDB" id="A0A2I2GBG1"/>